<name>A0A9N9PB07_9GLOM</name>
<proteinExistence type="predicted"/>
<dbReference type="AlphaFoldDB" id="A0A9N9PB07"/>
<reference evidence="1" key="1">
    <citation type="submission" date="2021-06" db="EMBL/GenBank/DDBJ databases">
        <authorList>
            <person name="Kallberg Y."/>
            <person name="Tangrot J."/>
            <person name="Rosling A."/>
        </authorList>
    </citation>
    <scope>NUCLEOTIDE SEQUENCE</scope>
    <source>
        <strain evidence="1">FL966</strain>
    </source>
</reference>
<dbReference type="EMBL" id="CAJVQA010035652">
    <property type="protein sequence ID" value="CAG8807449.1"/>
    <property type="molecule type" value="Genomic_DNA"/>
</dbReference>
<accession>A0A9N9PB07</accession>
<feature type="non-terminal residue" evidence="1">
    <location>
        <position position="69"/>
    </location>
</feature>
<dbReference type="Proteomes" id="UP000789759">
    <property type="component" value="Unassembled WGS sequence"/>
</dbReference>
<comment type="caution">
    <text evidence="1">The sequence shown here is derived from an EMBL/GenBank/DDBJ whole genome shotgun (WGS) entry which is preliminary data.</text>
</comment>
<evidence type="ECO:0000313" key="2">
    <source>
        <dbReference type="Proteomes" id="UP000789759"/>
    </source>
</evidence>
<organism evidence="1 2">
    <name type="scientific">Cetraspora pellucida</name>
    <dbReference type="NCBI Taxonomy" id="1433469"/>
    <lineage>
        <taxon>Eukaryota</taxon>
        <taxon>Fungi</taxon>
        <taxon>Fungi incertae sedis</taxon>
        <taxon>Mucoromycota</taxon>
        <taxon>Glomeromycotina</taxon>
        <taxon>Glomeromycetes</taxon>
        <taxon>Diversisporales</taxon>
        <taxon>Gigasporaceae</taxon>
        <taxon>Cetraspora</taxon>
    </lineage>
</organism>
<protein>
    <submittedName>
        <fullName evidence="1">9536_t:CDS:1</fullName>
    </submittedName>
</protein>
<keyword evidence="2" id="KW-1185">Reference proteome</keyword>
<evidence type="ECO:0000313" key="1">
    <source>
        <dbReference type="EMBL" id="CAG8807449.1"/>
    </source>
</evidence>
<sequence>MIDSALKRLLYNEFYRKCKYSFWQFGNNKSLQESVVSNSNILLERILLETNKYDKNNIIELSSEEFAKE</sequence>
<gene>
    <name evidence="1" type="ORF">CPELLU_LOCUS18293</name>
</gene>